<dbReference type="Pfam" id="PF01578">
    <property type="entry name" value="Cytochrom_C_asm"/>
    <property type="match status" value="1"/>
</dbReference>
<dbReference type="InterPro" id="IPR002541">
    <property type="entry name" value="Cyt_c_assembly"/>
</dbReference>
<reference evidence="9" key="1">
    <citation type="journal article" date="2020" name="mSystems">
        <title>Genome- and Community-Level Interaction Insights into Carbon Utilization and Element Cycling Functions of Hydrothermarchaeota in Hydrothermal Sediment.</title>
        <authorList>
            <person name="Zhou Z."/>
            <person name="Liu Y."/>
            <person name="Xu W."/>
            <person name="Pan J."/>
            <person name="Luo Z.H."/>
            <person name="Li M."/>
        </authorList>
    </citation>
    <scope>NUCLEOTIDE SEQUENCE [LARGE SCALE GENOMIC DNA]</scope>
    <source>
        <strain evidence="9">HyVt-485</strain>
    </source>
</reference>
<name>A0A7C5M266_9PROT</name>
<evidence type="ECO:0000259" key="8">
    <source>
        <dbReference type="Pfam" id="PF01578"/>
    </source>
</evidence>
<keyword evidence="3" id="KW-1003">Cell membrane</keyword>
<keyword evidence="7" id="KW-1133">Transmembrane helix</keyword>
<comment type="similarity">
    <text evidence="2">Belongs to the CcmF/CycK/Ccl1/NrfE/CcsA family.</text>
</comment>
<organism evidence="9">
    <name type="scientific">Hellea balneolensis</name>
    <dbReference type="NCBI Taxonomy" id="287478"/>
    <lineage>
        <taxon>Bacteria</taxon>
        <taxon>Pseudomonadati</taxon>
        <taxon>Pseudomonadota</taxon>
        <taxon>Alphaproteobacteria</taxon>
        <taxon>Maricaulales</taxon>
        <taxon>Robiginitomaculaceae</taxon>
        <taxon>Hellea</taxon>
    </lineage>
</organism>
<evidence type="ECO:0000256" key="6">
    <source>
        <dbReference type="ARBA" id="ARBA00037230"/>
    </source>
</evidence>
<evidence type="ECO:0000256" key="2">
    <source>
        <dbReference type="ARBA" id="ARBA00009186"/>
    </source>
</evidence>
<evidence type="ECO:0000313" key="9">
    <source>
        <dbReference type="EMBL" id="HHL42275.1"/>
    </source>
</evidence>
<dbReference type="GO" id="GO:0015232">
    <property type="term" value="F:heme transmembrane transporter activity"/>
    <property type="evidence" value="ECO:0007669"/>
    <property type="project" value="InterPro"/>
</dbReference>
<sequence>MTPEIGHFALVAALFVALLQSVLPLIGANRGDTRLMQFGDRAAVLQFIFVSVAFLALMLGFVTSDFSIKLVAVNSHTDKPMLYKISGVWGNHEGSVLLWVLILSLFGALIPAFGKNLPSGLRARALSIQGMIGLGFLAFILFTSNPFLRLSPAPINGNGLNPLLQDPGLAYHP</sequence>
<comment type="subcellular location">
    <subcellularLocation>
        <location evidence="1">Cell inner membrane</location>
        <topology evidence="1">Multi-pass membrane protein</topology>
    </subcellularLocation>
</comment>
<dbReference type="PRINTS" id="PR01410">
    <property type="entry name" value="CCBIOGENESIS"/>
</dbReference>
<keyword evidence="9" id="KW-0456">Lyase</keyword>
<comment type="function">
    <text evidence="6">Required for the biogenesis of c-type cytochromes. Possible subunit of a heme lyase.</text>
</comment>
<accession>A0A7C5M266</accession>
<comment type="caution">
    <text evidence="9">The sequence shown here is derived from an EMBL/GenBank/DDBJ whole genome shotgun (WGS) entry which is preliminary data.</text>
</comment>
<evidence type="ECO:0000256" key="4">
    <source>
        <dbReference type="ARBA" id="ARBA00022519"/>
    </source>
</evidence>
<keyword evidence="7" id="KW-0472">Membrane</keyword>
<dbReference type="EMBL" id="DRMJ01000070">
    <property type="protein sequence ID" value="HHL42275.1"/>
    <property type="molecule type" value="Genomic_DNA"/>
</dbReference>
<dbReference type="InterPro" id="IPR003568">
    <property type="entry name" value="Cyt_c_biogenesis_CcmF"/>
</dbReference>
<dbReference type="PANTHER" id="PTHR43653:SF1">
    <property type="entry name" value="CYTOCHROME C-TYPE BIOGENESIS PROTEIN CCMF"/>
    <property type="match status" value="1"/>
</dbReference>
<feature type="non-terminal residue" evidence="9">
    <location>
        <position position="173"/>
    </location>
</feature>
<keyword evidence="4" id="KW-0997">Cell inner membrane</keyword>
<feature type="transmembrane region" description="Helical" evidence="7">
    <location>
        <begin position="94"/>
        <end position="113"/>
    </location>
</feature>
<keyword evidence="7" id="KW-0812">Transmembrane</keyword>
<gene>
    <name evidence="9" type="ORF">ENJ42_01535</name>
</gene>
<dbReference type="Proteomes" id="UP000885830">
    <property type="component" value="Unassembled WGS sequence"/>
</dbReference>
<proteinExistence type="inferred from homology"/>
<dbReference type="GO" id="GO:0016829">
    <property type="term" value="F:lyase activity"/>
    <property type="evidence" value="ECO:0007669"/>
    <property type="project" value="UniProtKB-KW"/>
</dbReference>
<dbReference type="GO" id="GO:0005886">
    <property type="term" value="C:plasma membrane"/>
    <property type="evidence" value="ECO:0007669"/>
    <property type="project" value="UniProtKB-SubCell"/>
</dbReference>
<feature type="transmembrane region" description="Helical" evidence="7">
    <location>
        <begin position="125"/>
        <end position="142"/>
    </location>
</feature>
<feature type="transmembrane region" description="Helical" evidence="7">
    <location>
        <begin position="48"/>
        <end position="73"/>
    </location>
</feature>
<dbReference type="AlphaFoldDB" id="A0A7C5M266"/>
<dbReference type="GO" id="GO:0017004">
    <property type="term" value="P:cytochrome complex assembly"/>
    <property type="evidence" value="ECO:0007669"/>
    <property type="project" value="UniProtKB-KW"/>
</dbReference>
<evidence type="ECO:0000256" key="5">
    <source>
        <dbReference type="ARBA" id="ARBA00022748"/>
    </source>
</evidence>
<dbReference type="InterPro" id="IPR003567">
    <property type="entry name" value="Cyt_c_biogenesis"/>
</dbReference>
<dbReference type="GO" id="GO:0020037">
    <property type="term" value="F:heme binding"/>
    <property type="evidence" value="ECO:0007669"/>
    <property type="project" value="InterPro"/>
</dbReference>
<evidence type="ECO:0000256" key="3">
    <source>
        <dbReference type="ARBA" id="ARBA00022475"/>
    </source>
</evidence>
<keyword evidence="5" id="KW-0201">Cytochrome c-type biogenesis</keyword>
<protein>
    <submittedName>
        <fullName evidence="9">Heme lyase NrfEFG subunit NrfE</fullName>
    </submittedName>
</protein>
<evidence type="ECO:0000256" key="7">
    <source>
        <dbReference type="SAM" id="Phobius"/>
    </source>
</evidence>
<dbReference type="PANTHER" id="PTHR43653">
    <property type="entry name" value="CYTOCHROME C ASSEMBLY PROTEIN-RELATED"/>
    <property type="match status" value="1"/>
</dbReference>
<evidence type="ECO:0000256" key="1">
    <source>
        <dbReference type="ARBA" id="ARBA00004429"/>
    </source>
</evidence>
<feature type="domain" description="Cytochrome c assembly protein" evidence="8">
    <location>
        <begin position="89"/>
        <end position="173"/>
    </location>
</feature>
<dbReference type="PRINTS" id="PR01411">
    <property type="entry name" value="CCMFBIOGNSIS"/>
</dbReference>